<dbReference type="AlphaFoldDB" id="A0A812NIT3"/>
<sequence length="349" mass="36014">MVIGPAWTRGEIEKPAGTKNMGSWTAAVYTPEQQARLGVDESGNKVADLAQAAAPPKLCGAIGPAWTRGEIEKPAGTKNMGSWTAAVYTPEQQARLGVDESGNKVPDLAKAAAPPQLPKLGAICGAIGPAWTRGEIEKPAGTKNMGSWTAAVYTPEQQARLGVDESGNKVPDLAEAAAPPKLCGAIGPAWTRGEIEKPAGTKNMGSWTAAVYTPEQQARLGVDESGKKVADLAKAAAPPKLCGAIGPAWTRGEIEKPAGTKNMGSWTAAVYTPEQQARLGVDEFGKKVADPAKAAAPPKLGATLGSIGPAWTRGEIEKPAGTKTMDTFAGSWTAAAATSTFPQRIEALA</sequence>
<proteinExistence type="predicted"/>
<dbReference type="Proteomes" id="UP000604046">
    <property type="component" value="Unassembled WGS sequence"/>
</dbReference>
<keyword evidence="2" id="KW-1185">Reference proteome</keyword>
<organism evidence="1 2">
    <name type="scientific">Symbiodinium natans</name>
    <dbReference type="NCBI Taxonomy" id="878477"/>
    <lineage>
        <taxon>Eukaryota</taxon>
        <taxon>Sar</taxon>
        <taxon>Alveolata</taxon>
        <taxon>Dinophyceae</taxon>
        <taxon>Suessiales</taxon>
        <taxon>Symbiodiniaceae</taxon>
        <taxon>Symbiodinium</taxon>
    </lineage>
</organism>
<dbReference type="EMBL" id="CAJNDS010002080">
    <property type="protein sequence ID" value="CAE7312892.1"/>
    <property type="molecule type" value="Genomic_DNA"/>
</dbReference>
<evidence type="ECO:0000313" key="1">
    <source>
        <dbReference type="EMBL" id="CAE7312892.1"/>
    </source>
</evidence>
<accession>A0A812NIT3</accession>
<dbReference type="OrthoDB" id="10265454at2759"/>
<protein>
    <submittedName>
        <fullName evidence="1">Uncharacterized protein</fullName>
    </submittedName>
</protein>
<evidence type="ECO:0000313" key="2">
    <source>
        <dbReference type="Proteomes" id="UP000604046"/>
    </source>
</evidence>
<reference evidence="1" key="1">
    <citation type="submission" date="2021-02" db="EMBL/GenBank/DDBJ databases">
        <authorList>
            <person name="Dougan E. K."/>
            <person name="Rhodes N."/>
            <person name="Thang M."/>
            <person name="Chan C."/>
        </authorList>
    </citation>
    <scope>NUCLEOTIDE SEQUENCE</scope>
</reference>
<comment type="caution">
    <text evidence="1">The sequence shown here is derived from an EMBL/GenBank/DDBJ whole genome shotgun (WGS) entry which is preliminary data.</text>
</comment>
<name>A0A812NIT3_9DINO</name>
<gene>
    <name evidence="1" type="ORF">SNAT2548_LOCUS16430</name>
</gene>